<organism evidence="3 4">
    <name type="scientific">Pseudomonas leptonychotis</name>
    <dbReference type="NCBI Taxonomy" id="2448482"/>
    <lineage>
        <taxon>Bacteria</taxon>
        <taxon>Pseudomonadati</taxon>
        <taxon>Pseudomonadota</taxon>
        <taxon>Gammaproteobacteria</taxon>
        <taxon>Pseudomonadales</taxon>
        <taxon>Pseudomonadaceae</taxon>
        <taxon>Pseudomonas</taxon>
    </lineage>
</organism>
<dbReference type="NCBIfam" id="NF007831">
    <property type="entry name" value="PRK10542.1"/>
    <property type="match status" value="1"/>
</dbReference>
<protein>
    <submittedName>
        <fullName evidence="3">Glutathione transferase GstA</fullName>
    </submittedName>
</protein>
<accession>A0A4T2A3P7</accession>
<keyword evidence="3" id="KW-0808">Transferase</keyword>
<feature type="domain" description="GST C-terminal" evidence="2">
    <location>
        <begin position="87"/>
        <end position="202"/>
    </location>
</feature>
<dbReference type="CDD" id="cd03188">
    <property type="entry name" value="GST_C_Beta"/>
    <property type="match status" value="1"/>
</dbReference>
<evidence type="ECO:0000313" key="3">
    <source>
        <dbReference type="EMBL" id="TIH11247.1"/>
    </source>
</evidence>
<reference evidence="3 4" key="1">
    <citation type="submission" date="2018-10" db="EMBL/GenBank/DDBJ databases">
        <title>Pseudomonas leptonychotis sp. nov., isolated from Weddell seals in Antarctica.</title>
        <authorList>
            <person name="Novakova D."/>
            <person name="Svec P."/>
            <person name="Kralova S."/>
            <person name="Kristofova L."/>
            <person name="Zeman M."/>
            <person name="Pantucek R."/>
            <person name="Maslanova I."/>
            <person name="Sedlacek I."/>
        </authorList>
    </citation>
    <scope>NUCLEOTIDE SEQUENCE [LARGE SCALE GENOMIC DNA]</scope>
    <source>
        <strain evidence="3 4">CCM 8849</strain>
    </source>
</reference>
<evidence type="ECO:0000259" key="2">
    <source>
        <dbReference type="PROSITE" id="PS50405"/>
    </source>
</evidence>
<dbReference type="InterPro" id="IPR036249">
    <property type="entry name" value="Thioredoxin-like_sf"/>
</dbReference>
<dbReference type="SFLD" id="SFLDG01150">
    <property type="entry name" value="Main.1:_Beta-like"/>
    <property type="match status" value="1"/>
</dbReference>
<dbReference type="OrthoDB" id="8772754at2"/>
<dbReference type="InterPro" id="IPR010987">
    <property type="entry name" value="Glutathione-S-Trfase_C-like"/>
</dbReference>
<keyword evidence="4" id="KW-1185">Reference proteome</keyword>
<proteinExistence type="predicted"/>
<dbReference type="InterPro" id="IPR004045">
    <property type="entry name" value="Glutathione_S-Trfase_N"/>
</dbReference>
<dbReference type="Gene3D" id="1.20.1050.10">
    <property type="match status" value="1"/>
</dbReference>
<dbReference type="Gene3D" id="3.40.30.10">
    <property type="entry name" value="Glutaredoxin"/>
    <property type="match status" value="1"/>
</dbReference>
<name>A0A4T2A3P7_9PSED</name>
<evidence type="ECO:0000313" key="4">
    <source>
        <dbReference type="Proteomes" id="UP000307541"/>
    </source>
</evidence>
<dbReference type="SFLD" id="SFLDG00358">
    <property type="entry name" value="Main_(cytGST)"/>
    <property type="match status" value="1"/>
</dbReference>
<dbReference type="PANTHER" id="PTHR44051:SF8">
    <property type="entry name" value="GLUTATHIONE S-TRANSFERASE GSTA"/>
    <property type="match status" value="1"/>
</dbReference>
<evidence type="ECO:0000259" key="1">
    <source>
        <dbReference type="PROSITE" id="PS50404"/>
    </source>
</evidence>
<dbReference type="PANTHER" id="PTHR44051">
    <property type="entry name" value="GLUTATHIONE S-TRANSFERASE-RELATED"/>
    <property type="match status" value="1"/>
</dbReference>
<sequence length="202" mass="22315">MKLFYSPSTCSLVAHILLHETDLPCTLERVDLASHRTAAGEDFHRLNPKGYVPLLQLDDGQLLSEGPVIAQYLCELAGRADLLPPTGAMARYRVLEWQAYISSELHKSFAPLFNPALDASAKALFTAALLKKFSWLSEHLGQRAYLCNDRFTLADAYLFTVARWSSLVGLDLSALMPLQRYLAGIGERPAVRAALAAEDLQP</sequence>
<dbReference type="InterPro" id="IPR036282">
    <property type="entry name" value="Glutathione-S-Trfase_C_sf"/>
</dbReference>
<dbReference type="InterPro" id="IPR040079">
    <property type="entry name" value="Glutathione_S-Trfase"/>
</dbReference>
<dbReference type="SFLD" id="SFLDS00019">
    <property type="entry name" value="Glutathione_Transferase_(cytos"/>
    <property type="match status" value="1"/>
</dbReference>
<dbReference type="AlphaFoldDB" id="A0A4T2A3P7"/>
<dbReference type="SUPFAM" id="SSF52833">
    <property type="entry name" value="Thioredoxin-like"/>
    <property type="match status" value="1"/>
</dbReference>
<dbReference type="Proteomes" id="UP000307541">
    <property type="component" value="Unassembled WGS sequence"/>
</dbReference>
<dbReference type="EMBL" id="RFLV01000001">
    <property type="protein sequence ID" value="TIH11247.1"/>
    <property type="molecule type" value="Genomic_DNA"/>
</dbReference>
<gene>
    <name evidence="3" type="primary">gstA</name>
    <name evidence="3" type="ORF">D8779_10390</name>
</gene>
<dbReference type="Pfam" id="PF13409">
    <property type="entry name" value="GST_N_2"/>
    <property type="match status" value="1"/>
</dbReference>
<dbReference type="PROSITE" id="PS50405">
    <property type="entry name" value="GST_CTER"/>
    <property type="match status" value="1"/>
</dbReference>
<dbReference type="PROSITE" id="PS50404">
    <property type="entry name" value="GST_NTER"/>
    <property type="match status" value="1"/>
</dbReference>
<dbReference type="CDD" id="cd03057">
    <property type="entry name" value="GST_N_Beta"/>
    <property type="match status" value="1"/>
</dbReference>
<dbReference type="Pfam" id="PF13410">
    <property type="entry name" value="GST_C_2"/>
    <property type="match status" value="1"/>
</dbReference>
<comment type="caution">
    <text evidence="3">The sequence shown here is derived from an EMBL/GenBank/DDBJ whole genome shotgun (WGS) entry which is preliminary data.</text>
</comment>
<dbReference type="GO" id="GO:0016740">
    <property type="term" value="F:transferase activity"/>
    <property type="evidence" value="ECO:0007669"/>
    <property type="project" value="UniProtKB-KW"/>
</dbReference>
<dbReference type="RefSeq" id="WP_136664330.1">
    <property type="nucleotide sequence ID" value="NZ_RFLV01000001.1"/>
</dbReference>
<feature type="domain" description="GST N-terminal" evidence="1">
    <location>
        <begin position="1"/>
        <end position="81"/>
    </location>
</feature>
<dbReference type="SUPFAM" id="SSF47616">
    <property type="entry name" value="GST C-terminal domain-like"/>
    <property type="match status" value="1"/>
</dbReference>